<dbReference type="RefSeq" id="WP_154575289.1">
    <property type="nucleotide sequence ID" value="NZ_VUMO01000001.1"/>
</dbReference>
<dbReference type="PANTHER" id="PTHR24637">
    <property type="entry name" value="COLLAGEN"/>
    <property type="match status" value="1"/>
</dbReference>
<dbReference type="Pfam" id="PF14594">
    <property type="entry name" value="Sipho_Gp37"/>
    <property type="match status" value="1"/>
</dbReference>
<dbReference type="Pfam" id="PF01391">
    <property type="entry name" value="Collagen"/>
    <property type="match status" value="1"/>
</dbReference>
<feature type="domain" description="Gp28/Gp37-like" evidence="3">
    <location>
        <begin position="10"/>
        <end position="408"/>
    </location>
</feature>
<sequence length="1380" mass="148387">MDRRIIKPTVRVYDVKDDKLELIGIVNKTTSIIWKRVWSTYGDFELHMGEPNALLKNGRFVMVNDDVNKFGIIEKPVDDSDGFAYNSTQDFTVHGYTADFILSQRITIPSDSDNKNHDGYMVWDNTPAETIMYDLVDQHVVNPTDSNRKIPLITIAKHGTPTEHKLSFQSRFKALTADLNTLSIHSGLGFSLIPDFGTGKLVFTVLTGVDRTQHIETYKDGIETASINPNAYIFTTNNKTVKKHMYTHDTSAYKNMAYVAGEGDGAKRKIVKVGDNFKGLERREVLVDARDIQTKYTAETKTVTGRLSSGDEESSSSSSGSSTEKTRTDAEVTKLMEDRGNEKLQSEHRDVMSYEYEVYTTDYRVYWDLGDICTYIDKANGVTIDQQVTAVEETYEGGDLTITPTFGYTETTVSGAITSAQEAVVVERNGITKEFDKINANVTNTNELFAKHAYIMGLDVDDATVKRLEADMADFKTLTAQRTSTQNLIANEASITELSAEKADIDELTAEKANIKDLTAKKAEILDLTAAKADIDDLVAKKATVDDLDTNKATIDELIGNNAYIKALFSDKATFNEATVGNLWASWANIKTLLSNRIFAGSADIDSLDAEQLSAISGWITSAMIASLTADKITSGELDTSKVKIKSEDGGLSIFGPTLQIADKSGTVRVQLGRDASGNFTFVLYDSTGKGVLIDADGIKPASVPNGLIVDKMVADDANIAGSKLDVDSVVESINTDGTKTINMAKIYLDQTHGTLSELLSTVDKGGGFVTTNQLTKTSEGLQSSISKTMASVTPSYYQSTSATELAGGDWQETAPTWTAGKYIWQKNIITYQDGTTTETTPVCVQSESGAYTRIEVSASDGFTFKNGTGTTTLTAAVYHGAEDITDTRIVKWFNDGALIATGTSVTVDAKDINSKAVITANAYAPEENLLTGWDTPNNGKDPQGYPVGQYDLTSNIVSGKNYIWSVKIKTGDDGDKSKIAMYFGGGSYGTDWISTTPSTEQTITGTFTATDDMAAAAFARVYYRNIYTEYENTGYCLVEWAKLVADTSEPEVTKTVDVLNVTDGAQGAQGPKGDTGATGPQGPQGETGAQGPKGETGEQGPQGKTGATGATGPQGPQGETGPKGATGATGATGPQGPTGATGAQGVGVSKVTPEYYLSTSSTALNGGSWTETPAEYVEGRYYWTRTKSAYSNGSTGYSTAVLDNELNDVWDTTDNLQDQQDKASESIKTMADDAATLKNRVSNNEKNIAAQGNTITNDLVTKTDFAQKTDSLSANVTTLQSVTNAQGTTLKEISESLTFDKNGLTLTDSSSDEKSKPASVNLKGKAMTFRNASGQVIATFSDKVDIADLTIRQGGTFTMGNFGFIPRSNGNLSIKYIGG</sequence>
<reference evidence="4 5" key="1">
    <citation type="submission" date="2019-08" db="EMBL/GenBank/DDBJ databases">
        <title>In-depth cultivation of the pig gut microbiome towards novel bacterial diversity and tailored functional studies.</title>
        <authorList>
            <person name="Wylensek D."/>
            <person name="Hitch T.C.A."/>
            <person name="Clavel T."/>
        </authorList>
    </citation>
    <scope>NUCLEOTIDE SEQUENCE [LARGE SCALE GENOMIC DNA]</scope>
    <source>
        <strain evidence="4 5">RF-744-FAT-4</strain>
    </source>
</reference>
<evidence type="ECO:0000256" key="2">
    <source>
        <dbReference type="SAM" id="MobiDB-lite"/>
    </source>
</evidence>
<organism evidence="4 5">
    <name type="scientific">Pseudoramibacter porci</name>
    <dbReference type="NCBI Taxonomy" id="2606631"/>
    <lineage>
        <taxon>Bacteria</taxon>
        <taxon>Bacillati</taxon>
        <taxon>Bacillota</taxon>
        <taxon>Clostridia</taxon>
        <taxon>Eubacteriales</taxon>
        <taxon>Eubacteriaceae</taxon>
        <taxon>Pseudoramibacter</taxon>
    </lineage>
</organism>
<evidence type="ECO:0000313" key="4">
    <source>
        <dbReference type="EMBL" id="MSS18878.1"/>
    </source>
</evidence>
<name>A0A7X2T9K0_9FIRM</name>
<dbReference type="InterPro" id="IPR008160">
    <property type="entry name" value="Collagen"/>
</dbReference>
<gene>
    <name evidence="4" type="ORF">FYJ52_00375</name>
</gene>
<feature type="region of interest" description="Disordered" evidence="2">
    <location>
        <begin position="1064"/>
        <end position="1147"/>
    </location>
</feature>
<feature type="region of interest" description="Disordered" evidence="2">
    <location>
        <begin position="303"/>
        <end position="331"/>
    </location>
</feature>
<keyword evidence="1" id="KW-0175">Coiled coil</keyword>
<evidence type="ECO:0000313" key="5">
    <source>
        <dbReference type="Proteomes" id="UP000461754"/>
    </source>
</evidence>
<dbReference type="EMBL" id="VUMO01000001">
    <property type="protein sequence ID" value="MSS18878.1"/>
    <property type="molecule type" value="Genomic_DNA"/>
</dbReference>
<feature type="coiled-coil region" evidence="1">
    <location>
        <begin position="491"/>
        <end position="518"/>
    </location>
</feature>
<feature type="compositionally biased region" description="Low complexity" evidence="2">
    <location>
        <begin position="1100"/>
        <end position="1147"/>
    </location>
</feature>
<accession>A0A7X2T9K0</accession>
<comment type="caution">
    <text evidence="4">The sequence shown here is derived from an EMBL/GenBank/DDBJ whole genome shotgun (WGS) entry which is preliminary data.</text>
</comment>
<dbReference type="Proteomes" id="UP000461754">
    <property type="component" value="Unassembled WGS sequence"/>
</dbReference>
<evidence type="ECO:0000259" key="3">
    <source>
        <dbReference type="Pfam" id="PF14594"/>
    </source>
</evidence>
<keyword evidence="5" id="KW-1185">Reference proteome</keyword>
<dbReference type="InterPro" id="IPR029432">
    <property type="entry name" value="Gp28/Gp37-like_dom"/>
</dbReference>
<evidence type="ECO:0000256" key="1">
    <source>
        <dbReference type="SAM" id="Coils"/>
    </source>
</evidence>
<protein>
    <recommendedName>
        <fullName evidence="3">Gp28/Gp37-like domain-containing protein</fullName>
    </recommendedName>
</protein>
<proteinExistence type="predicted"/>